<dbReference type="RefSeq" id="WP_054494204.1">
    <property type="nucleotide sequence ID" value="NZ_BBZA01000278.1"/>
</dbReference>
<dbReference type="FunCoup" id="A0A0M8K9J6">
    <property type="interactions" value="276"/>
</dbReference>
<dbReference type="EC" id="1.7.7.1" evidence="10"/>
<evidence type="ECO:0000256" key="7">
    <source>
        <dbReference type="ARBA" id="ARBA00023014"/>
    </source>
</evidence>
<dbReference type="InterPro" id="IPR006067">
    <property type="entry name" value="NO2/SO3_Rdtase_4Fe4S_dom"/>
</dbReference>
<sequence>MSKKQKRSIEELKADVGGFEAIWARVMQWAAQGWEAIPEDERDLLKWYGVFYRPPTPGYFMIRVRVPGGVLQGHCFTAAQWRTLADITRDYGRDVIDITTRQQVQLRWIRMEHVPEVLARLQSVGLTTMQTGHDNVRNVTTCPVAGLTDDEVFDTRPLVQTITDAIVGNWRYADIPRKFNITIIGCRDNCTHAETNDIAFTPALQGRTYGFNVWVGGAMGSWGTQRAWPLDIFVEPSAEQVMPVCLAILDIFRERGNRQQRKKARLKFVIDEMGIAAFREAVIARLPFPPKTAGCELTHAHAQNDHIGLHRQKNGRYYVGLNVTTGRLTLDEAYAVANLAEQYGTGEIRLTPEQNIVIPHVEEANLPLLFADPLMRTLSPNPLPFRRGLVACTGNTYCPFALIETKDRTRELVEYLDAELGEEVKHILGTFHIHASGCPNSCGRPHTGQIGLIGKKIRVNGEIVEGMDIYIGGEPGLFGAFNERWQKGVPCSEAGLLIASLVREYMQTRFPGETFHVWCLRKGLISGANTHYAPMIHDLQEATS</sequence>
<reference evidence="11" key="2">
    <citation type="submission" date="2015-08" db="EMBL/GenBank/DDBJ databases">
        <title>Draft Genome Sequence of a Heterotrophic Facultative Anaerobic Bacterium Ardenticatena maritima Strain 110S.</title>
        <authorList>
            <person name="Kawaichi S."/>
            <person name="Yoshida T."/>
            <person name="Sako Y."/>
            <person name="Nakamura R."/>
        </authorList>
    </citation>
    <scope>NUCLEOTIDE SEQUENCE [LARGE SCALE GENOMIC DNA]</scope>
    <source>
        <strain evidence="11">110S</strain>
    </source>
</reference>
<keyword evidence="7" id="KW-0411">Iron-sulfur</keyword>
<evidence type="ECO:0000256" key="2">
    <source>
        <dbReference type="ARBA" id="ARBA00022485"/>
    </source>
</evidence>
<dbReference type="GO" id="GO:0048307">
    <property type="term" value="F:ferredoxin-nitrite reductase activity"/>
    <property type="evidence" value="ECO:0007669"/>
    <property type="project" value="UniProtKB-EC"/>
</dbReference>
<dbReference type="OrthoDB" id="9803707at2"/>
<dbReference type="GO" id="GO:0046872">
    <property type="term" value="F:metal ion binding"/>
    <property type="evidence" value="ECO:0007669"/>
    <property type="project" value="UniProtKB-KW"/>
</dbReference>
<dbReference type="InterPro" id="IPR045854">
    <property type="entry name" value="NO2/SO3_Rdtase_4Fe4S_sf"/>
</dbReference>
<keyword evidence="11" id="KW-1185">Reference proteome</keyword>
<reference evidence="10 11" key="1">
    <citation type="journal article" date="2015" name="Genome Announc.">
        <title>Draft Genome Sequence of a Heterotrophic Facultative Anaerobic Thermophilic Bacterium, Ardenticatena maritima Strain 110ST.</title>
        <authorList>
            <person name="Kawaichi S."/>
            <person name="Yoshida T."/>
            <person name="Sako Y."/>
            <person name="Nakamura R."/>
        </authorList>
    </citation>
    <scope>NUCLEOTIDE SEQUENCE [LARGE SCALE GENOMIC DNA]</scope>
    <source>
        <strain evidence="10 11">110S</strain>
    </source>
</reference>
<keyword evidence="6" id="KW-0408">Iron</keyword>
<keyword evidence="2" id="KW-0004">4Fe-4S</keyword>
<dbReference type="GO" id="GO:0020037">
    <property type="term" value="F:heme binding"/>
    <property type="evidence" value="ECO:0007669"/>
    <property type="project" value="InterPro"/>
</dbReference>
<dbReference type="Pfam" id="PF03460">
    <property type="entry name" value="NIR_SIR_ferr"/>
    <property type="match status" value="2"/>
</dbReference>
<evidence type="ECO:0000313" key="11">
    <source>
        <dbReference type="Proteomes" id="UP000037784"/>
    </source>
</evidence>
<evidence type="ECO:0000259" key="9">
    <source>
        <dbReference type="Pfam" id="PF03460"/>
    </source>
</evidence>
<feature type="domain" description="Nitrite/Sulfite reductase ferredoxin-like" evidence="9">
    <location>
        <begin position="310"/>
        <end position="372"/>
    </location>
</feature>
<proteinExistence type="inferred from homology"/>
<dbReference type="InterPro" id="IPR036136">
    <property type="entry name" value="Nit/Sulf_reduc_fer-like_dom_sf"/>
</dbReference>
<name>A0A0M8K9J6_9CHLR</name>
<dbReference type="PANTHER" id="PTHR32439">
    <property type="entry name" value="FERREDOXIN--NITRITE REDUCTASE, CHLOROPLASTIC"/>
    <property type="match status" value="1"/>
</dbReference>
<dbReference type="PANTHER" id="PTHR32439:SF0">
    <property type="entry name" value="FERREDOXIN--NITRITE REDUCTASE, CHLOROPLASTIC"/>
    <property type="match status" value="1"/>
</dbReference>
<evidence type="ECO:0000259" key="8">
    <source>
        <dbReference type="Pfam" id="PF01077"/>
    </source>
</evidence>
<evidence type="ECO:0000256" key="6">
    <source>
        <dbReference type="ARBA" id="ARBA00023004"/>
    </source>
</evidence>
<dbReference type="InterPro" id="IPR051329">
    <property type="entry name" value="NIR_SIR_4Fe-4S"/>
</dbReference>
<comment type="caution">
    <text evidence="10">The sequence shown here is derived from an EMBL/GenBank/DDBJ whole genome shotgun (WGS) entry which is preliminary data.</text>
</comment>
<comment type="similarity">
    <text evidence="1">Belongs to the nitrite and sulfite reductase 4Fe-4S domain family.</text>
</comment>
<dbReference type="GO" id="GO:0051539">
    <property type="term" value="F:4 iron, 4 sulfur cluster binding"/>
    <property type="evidence" value="ECO:0007669"/>
    <property type="project" value="UniProtKB-KW"/>
</dbReference>
<feature type="domain" description="Nitrite/sulphite reductase 4Fe-4S" evidence="8">
    <location>
        <begin position="134"/>
        <end position="287"/>
    </location>
</feature>
<dbReference type="SUPFAM" id="SSF56014">
    <property type="entry name" value="Nitrite and sulphite reductase 4Fe-4S domain-like"/>
    <property type="match status" value="2"/>
</dbReference>
<dbReference type="Proteomes" id="UP000037784">
    <property type="component" value="Unassembled WGS sequence"/>
</dbReference>
<dbReference type="EMBL" id="BBZA01000278">
    <property type="protein sequence ID" value="GAP64535.1"/>
    <property type="molecule type" value="Genomic_DNA"/>
</dbReference>
<evidence type="ECO:0000256" key="5">
    <source>
        <dbReference type="ARBA" id="ARBA00023002"/>
    </source>
</evidence>
<dbReference type="SUPFAM" id="SSF55124">
    <property type="entry name" value="Nitrite/Sulfite reductase N-terminal domain-like"/>
    <property type="match status" value="2"/>
</dbReference>
<organism evidence="10 11">
    <name type="scientific">Ardenticatena maritima</name>
    <dbReference type="NCBI Taxonomy" id="872965"/>
    <lineage>
        <taxon>Bacteria</taxon>
        <taxon>Bacillati</taxon>
        <taxon>Chloroflexota</taxon>
        <taxon>Ardenticatenia</taxon>
        <taxon>Ardenticatenales</taxon>
        <taxon>Ardenticatenaceae</taxon>
        <taxon>Ardenticatena</taxon>
    </lineage>
</organism>
<accession>A0A0M8K9J6</accession>
<dbReference type="PRINTS" id="PR00397">
    <property type="entry name" value="SIROHAEM"/>
</dbReference>
<evidence type="ECO:0000256" key="1">
    <source>
        <dbReference type="ARBA" id="ARBA00010429"/>
    </source>
</evidence>
<dbReference type="InParanoid" id="A0A0M8K9J6"/>
<dbReference type="InterPro" id="IPR006066">
    <property type="entry name" value="NO2/SO3_Rdtase_FeS/sirohaem_BS"/>
</dbReference>
<evidence type="ECO:0000256" key="3">
    <source>
        <dbReference type="ARBA" id="ARBA00022617"/>
    </source>
</evidence>
<keyword evidence="4" id="KW-0479">Metal-binding</keyword>
<gene>
    <name evidence="10" type="primary">nirA</name>
    <name evidence="10" type="ORF">ARMA_2958</name>
</gene>
<dbReference type="AlphaFoldDB" id="A0A0M8K9J6"/>
<evidence type="ECO:0000313" key="10">
    <source>
        <dbReference type="EMBL" id="GAP64535.1"/>
    </source>
</evidence>
<dbReference type="Gene3D" id="3.30.413.10">
    <property type="entry name" value="Sulfite Reductase Hemoprotein, domain 1"/>
    <property type="match status" value="2"/>
</dbReference>
<protein>
    <submittedName>
        <fullName evidence="10">Ferredoxin-nitrite reductase</fullName>
        <ecNumber evidence="10">1.7.7.1</ecNumber>
    </submittedName>
</protein>
<dbReference type="InterPro" id="IPR005117">
    <property type="entry name" value="NiRdtase/SiRdtase_haem-b_fer"/>
</dbReference>
<evidence type="ECO:0000256" key="4">
    <source>
        <dbReference type="ARBA" id="ARBA00022723"/>
    </source>
</evidence>
<feature type="domain" description="Nitrite/Sulfite reductase ferredoxin-like" evidence="9">
    <location>
        <begin position="56"/>
        <end position="123"/>
    </location>
</feature>
<keyword evidence="3" id="KW-0349">Heme</keyword>
<dbReference type="Pfam" id="PF01077">
    <property type="entry name" value="NIR_SIR"/>
    <property type="match status" value="1"/>
</dbReference>
<dbReference type="Gene3D" id="3.90.480.20">
    <property type="match status" value="1"/>
</dbReference>
<keyword evidence="5 10" id="KW-0560">Oxidoreductase</keyword>